<feature type="compositionally biased region" description="Low complexity" evidence="21">
    <location>
        <begin position="1171"/>
        <end position="1188"/>
    </location>
</feature>
<dbReference type="InterPro" id="IPR013098">
    <property type="entry name" value="Ig_I-set"/>
</dbReference>
<accession>A0A8P0TS96</accession>
<dbReference type="InterPro" id="IPR003961">
    <property type="entry name" value="FN3_dom"/>
</dbReference>
<dbReference type="FunFam" id="2.60.40.10:FF:000226">
    <property type="entry name" value="protein turtle homolog B"/>
    <property type="match status" value="1"/>
</dbReference>
<reference evidence="26 27" key="1">
    <citation type="journal article" date="2005" name="Nature">
        <title>Genome sequence, comparative analysis and haplotype structure of the domestic dog.</title>
        <authorList>
            <consortium name="Broad Sequencing Platform"/>
            <person name="Lindblad-Toh K."/>
            <person name="Wade C.M."/>
            <person name="Mikkelsen T.S."/>
            <person name="Karlsson E.K."/>
            <person name="Jaffe D.B."/>
            <person name="Kamal M."/>
            <person name="Clamp M."/>
            <person name="Chang J.L."/>
            <person name="Kulbokas E.J. III"/>
            <person name="Zody M.C."/>
            <person name="Mauceli E."/>
            <person name="Xie X."/>
            <person name="Breen M."/>
            <person name="Wayne R.K."/>
            <person name="Ostrander E.A."/>
            <person name="Ponting C.P."/>
            <person name="Galibert F."/>
            <person name="Smith D.R."/>
            <person name="DeJong P.J."/>
            <person name="Kirkness E."/>
            <person name="Alvarez P."/>
            <person name="Biagi T."/>
            <person name="Brockman W."/>
            <person name="Butler J."/>
            <person name="Chin C.W."/>
            <person name="Cook A."/>
            <person name="Cuff J."/>
            <person name="Daly M.J."/>
            <person name="DeCaprio D."/>
            <person name="Gnerre S."/>
            <person name="Grabherr M."/>
            <person name="Kellis M."/>
            <person name="Kleber M."/>
            <person name="Bardeleben C."/>
            <person name="Goodstadt L."/>
            <person name="Heger A."/>
            <person name="Hitte C."/>
            <person name="Kim L."/>
            <person name="Koepfli K.P."/>
            <person name="Parker H.G."/>
            <person name="Pollinger J.P."/>
            <person name="Searle S.M."/>
            <person name="Sutter N.B."/>
            <person name="Thomas R."/>
            <person name="Webber C."/>
            <person name="Baldwin J."/>
            <person name="Abebe A."/>
            <person name="Abouelleil A."/>
            <person name="Aftuck L."/>
            <person name="Ait-Zahra M."/>
            <person name="Aldredge T."/>
            <person name="Allen N."/>
            <person name="An P."/>
            <person name="Anderson S."/>
            <person name="Antoine C."/>
            <person name="Arachchi H."/>
            <person name="Aslam A."/>
            <person name="Ayotte L."/>
            <person name="Bachantsang P."/>
            <person name="Barry A."/>
            <person name="Bayul T."/>
            <person name="Benamara M."/>
            <person name="Berlin A."/>
            <person name="Bessette D."/>
            <person name="Blitshteyn B."/>
            <person name="Bloom T."/>
            <person name="Blye J."/>
            <person name="Boguslavskiy L."/>
            <person name="Bonnet C."/>
            <person name="Boukhgalter B."/>
            <person name="Brown A."/>
            <person name="Cahill P."/>
            <person name="Calixte N."/>
            <person name="Camarata J."/>
            <person name="Cheshatsang Y."/>
            <person name="Chu J."/>
            <person name="Citroen M."/>
            <person name="Collymore A."/>
            <person name="Cooke P."/>
            <person name="Dawoe T."/>
            <person name="Daza R."/>
            <person name="Decktor K."/>
            <person name="DeGray S."/>
            <person name="Dhargay N."/>
            <person name="Dooley K."/>
            <person name="Dooley K."/>
            <person name="Dorje P."/>
            <person name="Dorjee K."/>
            <person name="Dorris L."/>
            <person name="Duffey N."/>
            <person name="Dupes A."/>
            <person name="Egbiremolen O."/>
            <person name="Elong R."/>
            <person name="Falk J."/>
            <person name="Farina A."/>
            <person name="Faro S."/>
            <person name="Ferguson D."/>
            <person name="Ferreira P."/>
            <person name="Fisher S."/>
            <person name="FitzGerald M."/>
            <person name="Foley K."/>
            <person name="Foley C."/>
            <person name="Franke A."/>
            <person name="Friedrich D."/>
            <person name="Gage D."/>
            <person name="Garber M."/>
            <person name="Gearin G."/>
            <person name="Giannoukos G."/>
            <person name="Goode T."/>
            <person name="Goyette A."/>
            <person name="Graham J."/>
            <person name="Grandbois E."/>
            <person name="Gyaltsen K."/>
            <person name="Hafez N."/>
            <person name="Hagopian D."/>
            <person name="Hagos B."/>
            <person name="Hall J."/>
            <person name="Healy C."/>
            <person name="Hegarty R."/>
            <person name="Honan T."/>
            <person name="Horn A."/>
            <person name="Houde N."/>
            <person name="Hughes L."/>
            <person name="Hunnicutt L."/>
            <person name="Husby M."/>
            <person name="Jester B."/>
            <person name="Jones C."/>
            <person name="Kamat A."/>
            <person name="Kanga B."/>
            <person name="Kells C."/>
            <person name="Khazanovich D."/>
            <person name="Kieu A.C."/>
            <person name="Kisner P."/>
            <person name="Kumar M."/>
            <person name="Lance K."/>
            <person name="Landers T."/>
            <person name="Lara M."/>
            <person name="Lee W."/>
            <person name="Leger J.P."/>
            <person name="Lennon N."/>
            <person name="Leuper L."/>
            <person name="LeVine S."/>
            <person name="Liu J."/>
            <person name="Liu X."/>
            <person name="Lokyitsang Y."/>
            <person name="Lokyitsang T."/>
            <person name="Lui A."/>
            <person name="Macdonald J."/>
            <person name="Major J."/>
            <person name="Marabella R."/>
            <person name="Maru K."/>
            <person name="Matthews C."/>
            <person name="McDonough S."/>
            <person name="Mehta T."/>
            <person name="Meldrim J."/>
            <person name="Melnikov A."/>
            <person name="Meneus L."/>
            <person name="Mihalev A."/>
            <person name="Mihova T."/>
            <person name="Miller K."/>
            <person name="Mittelman R."/>
            <person name="Mlenga V."/>
            <person name="Mulrain L."/>
            <person name="Munson G."/>
            <person name="Navidi A."/>
            <person name="Naylor J."/>
            <person name="Nguyen T."/>
            <person name="Nguyen N."/>
            <person name="Nguyen C."/>
            <person name="Nguyen T."/>
            <person name="Nicol R."/>
            <person name="Norbu N."/>
            <person name="Norbu C."/>
            <person name="Novod N."/>
            <person name="Nyima T."/>
            <person name="Olandt P."/>
            <person name="O'Neill B."/>
            <person name="O'Neill K."/>
            <person name="Osman S."/>
            <person name="Oyono L."/>
            <person name="Patti C."/>
            <person name="Perrin D."/>
            <person name="Phunkhang P."/>
            <person name="Pierre F."/>
            <person name="Priest M."/>
            <person name="Rachupka A."/>
            <person name="Raghuraman S."/>
            <person name="Rameau R."/>
            <person name="Ray V."/>
            <person name="Raymond C."/>
            <person name="Rege F."/>
            <person name="Rise C."/>
            <person name="Rogers J."/>
            <person name="Rogov P."/>
            <person name="Sahalie J."/>
            <person name="Settipalli S."/>
            <person name="Sharpe T."/>
            <person name="Shea T."/>
            <person name="Sheehan M."/>
            <person name="Sherpa N."/>
            <person name="Shi J."/>
            <person name="Shih D."/>
            <person name="Sloan J."/>
            <person name="Smith C."/>
            <person name="Sparrow T."/>
            <person name="Stalker J."/>
            <person name="Stange-Thomann N."/>
            <person name="Stavropoulos S."/>
            <person name="Stone C."/>
            <person name="Stone S."/>
            <person name="Sykes S."/>
            <person name="Tchuinga P."/>
            <person name="Tenzing P."/>
            <person name="Tesfaye S."/>
            <person name="Thoulutsang D."/>
            <person name="Thoulutsang Y."/>
            <person name="Topham K."/>
            <person name="Topping I."/>
            <person name="Tsamla T."/>
            <person name="Vassiliev H."/>
            <person name="Venkataraman V."/>
            <person name="Vo A."/>
            <person name="Wangchuk T."/>
            <person name="Wangdi T."/>
            <person name="Weiand M."/>
            <person name="Wilkinson J."/>
            <person name="Wilson A."/>
            <person name="Yadav S."/>
            <person name="Yang S."/>
            <person name="Yang X."/>
            <person name="Young G."/>
            <person name="Yu Q."/>
            <person name="Zainoun J."/>
            <person name="Zembek L."/>
            <person name="Zimmer A."/>
            <person name="Lander E.S."/>
        </authorList>
    </citation>
    <scope>NUCLEOTIDE SEQUENCE [LARGE SCALE GENOMIC DNA]</scope>
    <source>
        <strain evidence="26">Boxer</strain>
    </source>
</reference>
<feature type="signal peptide" evidence="23">
    <location>
        <begin position="1"/>
        <end position="20"/>
    </location>
</feature>
<evidence type="ECO:0000259" key="25">
    <source>
        <dbReference type="PROSITE" id="PS50853"/>
    </source>
</evidence>
<dbReference type="Pfam" id="PF07679">
    <property type="entry name" value="I-set"/>
    <property type="match status" value="1"/>
</dbReference>
<evidence type="ECO:0000256" key="23">
    <source>
        <dbReference type="SAM" id="SignalP"/>
    </source>
</evidence>
<feature type="region of interest" description="Disordered" evidence="21">
    <location>
        <begin position="782"/>
        <end position="854"/>
    </location>
</feature>
<feature type="region of interest" description="Disordered" evidence="21">
    <location>
        <begin position="1400"/>
        <end position="1463"/>
    </location>
</feature>
<evidence type="ECO:0000256" key="15">
    <source>
        <dbReference type="ARBA" id="ARBA00023319"/>
    </source>
</evidence>
<feature type="compositionally biased region" description="Basic residues" evidence="21">
    <location>
        <begin position="960"/>
        <end position="974"/>
    </location>
</feature>
<evidence type="ECO:0000256" key="22">
    <source>
        <dbReference type="SAM" id="Phobius"/>
    </source>
</evidence>
<dbReference type="Gene3D" id="2.60.40.10">
    <property type="entry name" value="Immunoglobulins"/>
    <property type="match status" value="7"/>
</dbReference>
<dbReference type="FunCoup" id="A0A8P0TS96">
    <property type="interactions" value="28"/>
</dbReference>
<comment type="subcellular location">
    <subcellularLocation>
        <location evidence="1">Cell membrane</location>
        <topology evidence="1">Single-pass type I membrane protein</topology>
    </subcellularLocation>
    <subcellularLocation>
        <location evidence="16">Synapse</location>
    </subcellularLocation>
</comment>
<reference evidence="26" key="2">
    <citation type="submission" date="2025-08" db="UniProtKB">
        <authorList>
            <consortium name="Ensembl"/>
        </authorList>
    </citation>
    <scope>IDENTIFICATION</scope>
</reference>
<keyword evidence="13" id="KW-1015">Disulfide bond</keyword>
<dbReference type="GO" id="GO:0005886">
    <property type="term" value="C:plasma membrane"/>
    <property type="evidence" value="ECO:0007669"/>
    <property type="project" value="UniProtKB-SubCell"/>
</dbReference>
<evidence type="ECO:0000256" key="11">
    <source>
        <dbReference type="ARBA" id="ARBA00023018"/>
    </source>
</evidence>
<feature type="region of interest" description="Disordered" evidence="21">
    <location>
        <begin position="1158"/>
        <end position="1192"/>
    </location>
</feature>
<dbReference type="SMART" id="SM00409">
    <property type="entry name" value="IG"/>
    <property type="match status" value="5"/>
</dbReference>
<organism evidence="26 27">
    <name type="scientific">Canis lupus familiaris</name>
    <name type="common">Dog</name>
    <name type="synonym">Canis familiaris</name>
    <dbReference type="NCBI Taxonomy" id="9615"/>
    <lineage>
        <taxon>Eukaryota</taxon>
        <taxon>Metazoa</taxon>
        <taxon>Chordata</taxon>
        <taxon>Craniata</taxon>
        <taxon>Vertebrata</taxon>
        <taxon>Euteleostomi</taxon>
        <taxon>Mammalia</taxon>
        <taxon>Eutheria</taxon>
        <taxon>Laurasiatheria</taxon>
        <taxon>Carnivora</taxon>
        <taxon>Caniformia</taxon>
        <taxon>Canidae</taxon>
        <taxon>Canis</taxon>
    </lineage>
</organism>
<dbReference type="SUPFAM" id="SSF49265">
    <property type="entry name" value="Fibronectin type III"/>
    <property type="match status" value="1"/>
</dbReference>
<keyword evidence="7" id="KW-0677">Repeat</keyword>
<name>A0A8P0TS96_CANLF</name>
<keyword evidence="9" id="KW-0524">Neurogenesis</keyword>
<dbReference type="Ensembl" id="ENSCAFT00000105734.1">
    <property type="protein sequence ID" value="ENSCAFP00000073277.1"/>
    <property type="gene ID" value="ENSCAFG00000011835.5"/>
</dbReference>
<evidence type="ECO:0000256" key="19">
    <source>
        <dbReference type="ARBA" id="ARBA00069167"/>
    </source>
</evidence>
<dbReference type="InterPro" id="IPR013783">
    <property type="entry name" value="Ig-like_fold"/>
</dbReference>
<keyword evidence="8" id="KW-0221">Differentiation</keyword>
<dbReference type="PANTHER" id="PTHR12231:SF244">
    <property type="entry name" value="PROTEIN TURTLE HOMOLOG A"/>
    <property type="match status" value="1"/>
</dbReference>
<keyword evidence="14" id="KW-0325">Glycoprotein</keyword>
<dbReference type="InterPro" id="IPR036179">
    <property type="entry name" value="Ig-like_dom_sf"/>
</dbReference>
<dbReference type="GO" id="GO:0007399">
    <property type="term" value="P:nervous system development"/>
    <property type="evidence" value="ECO:0007669"/>
    <property type="project" value="UniProtKB-KW"/>
</dbReference>
<feature type="domain" description="Ig-like" evidence="24">
    <location>
        <begin position="242"/>
        <end position="334"/>
    </location>
</feature>
<feature type="compositionally biased region" description="Pro residues" evidence="21">
    <location>
        <begin position="629"/>
        <end position="642"/>
    </location>
</feature>
<keyword evidence="11" id="KW-0770">Synapse</keyword>
<keyword evidence="12 22" id="KW-0472">Membrane</keyword>
<feature type="region of interest" description="Disordered" evidence="21">
    <location>
        <begin position="1328"/>
        <end position="1378"/>
    </location>
</feature>
<keyword evidence="10 22" id="KW-1133">Transmembrane helix</keyword>
<dbReference type="SUPFAM" id="SSF48726">
    <property type="entry name" value="Immunoglobulin"/>
    <property type="match status" value="5"/>
</dbReference>
<feature type="domain" description="Ig-like" evidence="24">
    <location>
        <begin position="338"/>
        <end position="426"/>
    </location>
</feature>
<dbReference type="FunFam" id="2.60.40.10:FF:000323">
    <property type="entry name" value="Immunoglobulin superfamily member 9B"/>
    <property type="match status" value="1"/>
</dbReference>
<evidence type="ECO:0000313" key="26">
    <source>
        <dbReference type="Ensembl" id="ENSCAFP00000073277.1"/>
    </source>
</evidence>
<feature type="compositionally biased region" description="Polar residues" evidence="21">
    <location>
        <begin position="1265"/>
        <end position="1281"/>
    </location>
</feature>
<keyword evidence="4" id="KW-0597">Phosphoprotein</keyword>
<dbReference type="InterPro" id="IPR007110">
    <property type="entry name" value="Ig-like_dom"/>
</dbReference>
<evidence type="ECO:0000256" key="4">
    <source>
        <dbReference type="ARBA" id="ARBA00022553"/>
    </source>
</evidence>
<dbReference type="FunFam" id="2.60.40.10:FF:000389">
    <property type="entry name" value="Immunoglobulin superfamily member 9B"/>
    <property type="match status" value="1"/>
</dbReference>
<evidence type="ECO:0000256" key="9">
    <source>
        <dbReference type="ARBA" id="ARBA00022902"/>
    </source>
</evidence>
<feature type="domain" description="Fibronectin type-III" evidence="25">
    <location>
        <begin position="639"/>
        <end position="734"/>
    </location>
</feature>
<dbReference type="Proteomes" id="UP000002254">
    <property type="component" value="Chromosome 38"/>
</dbReference>
<keyword evidence="6 23" id="KW-0732">Signal</keyword>
<evidence type="ECO:0000256" key="10">
    <source>
        <dbReference type="ARBA" id="ARBA00022989"/>
    </source>
</evidence>
<proteinExistence type="inferred from homology"/>
<evidence type="ECO:0000259" key="24">
    <source>
        <dbReference type="PROSITE" id="PS50835"/>
    </source>
</evidence>
<dbReference type="InterPro" id="IPR003599">
    <property type="entry name" value="Ig_sub"/>
</dbReference>
<evidence type="ECO:0000256" key="16">
    <source>
        <dbReference type="ARBA" id="ARBA00034103"/>
    </source>
</evidence>
<feature type="domain" description="Fibronectin type-III" evidence="25">
    <location>
        <begin position="523"/>
        <end position="627"/>
    </location>
</feature>
<feature type="domain" description="Ig-like" evidence="24">
    <location>
        <begin position="24"/>
        <end position="110"/>
    </location>
</feature>
<evidence type="ECO:0000256" key="8">
    <source>
        <dbReference type="ARBA" id="ARBA00022782"/>
    </source>
</evidence>
<dbReference type="SMART" id="SM00408">
    <property type="entry name" value="IGc2"/>
    <property type="match status" value="4"/>
</dbReference>
<dbReference type="GO" id="GO:0050807">
    <property type="term" value="P:regulation of synapse organization"/>
    <property type="evidence" value="ECO:0007669"/>
    <property type="project" value="UniProtKB-ARBA"/>
</dbReference>
<keyword evidence="2" id="KW-0217">Developmental protein</keyword>
<keyword evidence="15" id="KW-0393">Immunoglobulin domain</keyword>
<dbReference type="PROSITE" id="PS50835">
    <property type="entry name" value="IG_LIKE"/>
    <property type="match status" value="5"/>
</dbReference>
<dbReference type="InterPro" id="IPR003598">
    <property type="entry name" value="Ig_sub2"/>
</dbReference>
<evidence type="ECO:0000256" key="1">
    <source>
        <dbReference type="ARBA" id="ARBA00004251"/>
    </source>
</evidence>
<evidence type="ECO:0000256" key="5">
    <source>
        <dbReference type="ARBA" id="ARBA00022692"/>
    </source>
</evidence>
<protein>
    <recommendedName>
        <fullName evidence="19">Protein turtle homolog A</fullName>
    </recommendedName>
    <alternativeName>
        <fullName evidence="20">Immunoglobulin superfamily member 9A</fullName>
    </alternativeName>
</protein>
<feature type="chain" id="PRO_5035734693" description="Protein turtle homolog A" evidence="23">
    <location>
        <begin position="21"/>
        <end position="1463"/>
    </location>
</feature>
<feature type="region of interest" description="Disordered" evidence="21">
    <location>
        <begin position="1207"/>
        <end position="1313"/>
    </location>
</feature>
<evidence type="ECO:0000256" key="7">
    <source>
        <dbReference type="ARBA" id="ARBA00022737"/>
    </source>
</evidence>
<dbReference type="OrthoDB" id="6234674at2759"/>
<dbReference type="SMART" id="SM00060">
    <property type="entry name" value="FN3"/>
    <property type="match status" value="2"/>
</dbReference>
<evidence type="ECO:0000256" key="21">
    <source>
        <dbReference type="SAM" id="MobiDB-lite"/>
    </source>
</evidence>
<evidence type="ECO:0000313" key="27">
    <source>
        <dbReference type="Proteomes" id="UP000002254"/>
    </source>
</evidence>
<evidence type="ECO:0000256" key="6">
    <source>
        <dbReference type="ARBA" id="ARBA00022729"/>
    </source>
</evidence>
<feature type="compositionally biased region" description="Low complexity" evidence="21">
    <location>
        <begin position="810"/>
        <end position="820"/>
    </location>
</feature>
<dbReference type="Pfam" id="PF00041">
    <property type="entry name" value="fn3"/>
    <property type="match status" value="2"/>
</dbReference>
<dbReference type="FunFam" id="2.60.40.10:FF:000321">
    <property type="entry name" value="protein turtle homolog B isoform X2"/>
    <property type="match status" value="1"/>
</dbReference>
<feature type="compositionally biased region" description="Low complexity" evidence="21">
    <location>
        <begin position="828"/>
        <end position="850"/>
    </location>
</feature>
<dbReference type="GO" id="GO:0030154">
    <property type="term" value="P:cell differentiation"/>
    <property type="evidence" value="ECO:0007669"/>
    <property type="project" value="UniProtKB-KW"/>
</dbReference>
<dbReference type="PROSITE" id="PS50853">
    <property type="entry name" value="FN3"/>
    <property type="match status" value="2"/>
</dbReference>
<dbReference type="CDD" id="cd00096">
    <property type="entry name" value="Ig"/>
    <property type="match status" value="1"/>
</dbReference>
<keyword evidence="3" id="KW-1003">Cell membrane</keyword>
<feature type="compositionally biased region" description="Pro residues" evidence="21">
    <location>
        <begin position="1294"/>
        <end position="1309"/>
    </location>
</feature>
<evidence type="ECO:0000256" key="2">
    <source>
        <dbReference type="ARBA" id="ARBA00022473"/>
    </source>
</evidence>
<feature type="compositionally biased region" description="Low complexity" evidence="21">
    <location>
        <begin position="1362"/>
        <end position="1376"/>
    </location>
</feature>
<dbReference type="FunFam" id="2.60.40.10:FF:000272">
    <property type="entry name" value="Immunoglobulin superfamily member 9B"/>
    <property type="match status" value="1"/>
</dbReference>
<comment type="similarity">
    <text evidence="18">Belongs to the immunoglobulin superfamily. Turtle family.</text>
</comment>
<feature type="compositionally biased region" description="Pro residues" evidence="21">
    <location>
        <begin position="1214"/>
        <end position="1230"/>
    </location>
</feature>
<dbReference type="FunFam" id="2.60.40.10:FF:001243">
    <property type="entry name" value="Protein turtle homolog A"/>
    <property type="match status" value="1"/>
</dbReference>
<feature type="compositionally biased region" description="Low complexity" evidence="21">
    <location>
        <begin position="1027"/>
        <end position="1036"/>
    </location>
</feature>
<comment type="function">
    <text evidence="17">Functions in dendrite outgrowth and synapse maturation.</text>
</comment>
<keyword evidence="5 22" id="KW-0812">Transmembrane</keyword>
<dbReference type="PANTHER" id="PTHR12231">
    <property type="entry name" value="CTX-RELATED TYPE I TRANSMEMBRANE PROTEIN"/>
    <property type="match status" value="1"/>
</dbReference>
<evidence type="ECO:0000256" key="3">
    <source>
        <dbReference type="ARBA" id="ARBA00022475"/>
    </source>
</evidence>
<evidence type="ECO:0000256" key="13">
    <source>
        <dbReference type="ARBA" id="ARBA00023157"/>
    </source>
</evidence>
<feature type="domain" description="Ig-like" evidence="24">
    <location>
        <begin position="434"/>
        <end position="518"/>
    </location>
</feature>
<feature type="compositionally biased region" description="Basic residues" evidence="21">
    <location>
        <begin position="782"/>
        <end position="798"/>
    </location>
</feature>
<feature type="transmembrane region" description="Helical" evidence="22">
    <location>
        <begin position="751"/>
        <end position="776"/>
    </location>
</feature>
<evidence type="ECO:0000256" key="17">
    <source>
        <dbReference type="ARBA" id="ARBA00057902"/>
    </source>
</evidence>
<sequence>MVWCLRVTILSLVISQGADGRGKPEVVSVVGRAGESAVLGCDLLPPAGRPPLHVIEWLRFGFLLPIFIQFGLYSPRIDPDYVGRVRLQKGASLQIEGLRAEDQGWYECRVLFLDQHSPEDDSANGSWVHLTVNSPPQFLETPPQVLEVQELEPVTLRCVARGSPQPQVTWKLRGQDLGQGQGQVQVRNGTLWIRQVERGSSGVYTCQASSSEGSASHATQLLVLGISEGTSPCLVPSSVAGPPVIVVPPKNSTVNASQDVSLACRAEAYPTNLTYSWFQDNINVFHISRLQPRVRILVDGSLRLQATQPDDAGRYTCVPSNGLRRPPSASAYLTVLYPAQVTAMPPETPLPVGMRGVIRCPVRANPPLLFVSWTKDGQALQLDKLPGWSQGPEGSLIIALGNEDALGEYSCTPYNSLGTAGPSPVTRVLLKAPPAFLERPKEEYFQEVGRELLIPCSAQGDPPPAISWAKVGRGLQGQAQVDSNSSLILRPLTKEANGRWECTASNAVARVATSTHVYVLGTSPHVVTNVSVVPLPKGANVSWEPGFDGGYLQRFSVWYTPLAKRPDRTHHDWVSLAVPVGAAYLLVPGLQPHTQYQFSVLAQNKLGSGPFSEIILSAPEGLPTTPAAPRLPPTEMPPPLSPPRGLVAVRTPRGVLLHWEPPELVPETLDGYVLEGRQGSQGWEVLDRAVAGTELQLLVPGLIKDVLYEFRLVALAGSYVSEPSNTANVSTSGLEVYPSRTQLPGLLPQPVLAGVVGGVCFLGVAVLVSILAACLTNRRRAARRRRKRLRQGRPRGPARRVDTAPSPCAGQVRPVRLRGPGPRPPGGHRPLPQRGPGASCPPARSRAPPTGWTPPPPPAWARCVLSLCTVPGPAHTGPALPGPAPTPARAGCILSACTVPGPAHRWTPPPPPARARCVLSAYAVPGPAHTGPAHRVDTAPSPSLGQVRPVRLHGPGPRPHGSRPRRPRPPRPRPHPSAGRVHPVRLHSPGPRPPVDTAPSPSAGQVRPVRVRGPGPRPHRPRPPGGHRPLPLSGPGAPCPPAQTPGGRRLRLRLGAWGPGGPEPVSPLVVPPEQMRLLSSLRPGSQLRGKSLYLLGSLLGSLLRALRRLRWPGRGGRAAWGLSAVTCAFPPPLLHVGPCPRCSPALLCWPPDFSGPDAGSWEGGRPPATEPALLSFPSSAPGSGSPDSVVKLKLQGSPVPSLRQSLLWGEPAGAPSPPPDPPPSRGPLPLEPICRGPDGRFVMGPTTGPPQEKSGSERAEPGTPAQHQARSYDCSSSSPSGMPQPLCIADISPVGPPPAAPPSPLPGPGPLLQYLSLPFFREMNVDGDWPPFEDARPAPPPDYIDTRPCPTSSLLHPLDSDAASPRAGLPGAGARATPEPLYTALADWTLRERLLPSLLPAAPRGSLTSQSSGRGSASFLRPPSTAPSAGGSYLSPAPGDTSSWASGPERWPRREHVVTVSKR</sequence>
<gene>
    <name evidence="26" type="primary">IGSF9</name>
</gene>
<evidence type="ECO:0000256" key="12">
    <source>
        <dbReference type="ARBA" id="ARBA00023136"/>
    </source>
</evidence>
<dbReference type="FunFam" id="2.60.40.10:FF:000245">
    <property type="entry name" value="protein turtle homolog B isoform X2"/>
    <property type="match status" value="1"/>
</dbReference>
<dbReference type="GO" id="GO:0045202">
    <property type="term" value="C:synapse"/>
    <property type="evidence" value="ECO:0007669"/>
    <property type="project" value="UniProtKB-SubCell"/>
</dbReference>
<feature type="domain" description="Ig-like" evidence="24">
    <location>
        <begin position="136"/>
        <end position="216"/>
    </location>
</feature>
<dbReference type="InterPro" id="IPR036116">
    <property type="entry name" value="FN3_sf"/>
</dbReference>
<feature type="region of interest" description="Disordered" evidence="21">
    <location>
        <begin position="928"/>
        <end position="1048"/>
    </location>
</feature>
<evidence type="ECO:0000256" key="18">
    <source>
        <dbReference type="ARBA" id="ARBA00061549"/>
    </source>
</evidence>
<dbReference type="InterPro" id="IPR051170">
    <property type="entry name" value="Neural/epithelial_adhesion"/>
</dbReference>
<dbReference type="CDD" id="cd00063">
    <property type="entry name" value="FN3"/>
    <property type="match status" value="2"/>
</dbReference>
<evidence type="ECO:0000256" key="14">
    <source>
        <dbReference type="ARBA" id="ARBA00023180"/>
    </source>
</evidence>
<feature type="region of interest" description="Disordered" evidence="21">
    <location>
        <begin position="622"/>
        <end position="644"/>
    </location>
</feature>
<evidence type="ECO:0000256" key="20">
    <source>
        <dbReference type="ARBA" id="ARBA00075030"/>
    </source>
</evidence>
<dbReference type="Pfam" id="PF13927">
    <property type="entry name" value="Ig_3"/>
    <property type="match status" value="2"/>
</dbReference>